<reference evidence="2" key="1">
    <citation type="journal article" date="2020" name="Nature">
        <title>Giant virus diversity and host interactions through global metagenomics.</title>
        <authorList>
            <person name="Schulz F."/>
            <person name="Roux S."/>
            <person name="Paez-Espino D."/>
            <person name="Jungbluth S."/>
            <person name="Walsh D.A."/>
            <person name="Denef V.J."/>
            <person name="McMahon K.D."/>
            <person name="Konstantinidis K.T."/>
            <person name="Eloe-Fadrosh E.A."/>
            <person name="Kyrpides N.C."/>
            <person name="Woyke T."/>
        </authorList>
    </citation>
    <scope>NUCLEOTIDE SEQUENCE</scope>
    <source>
        <strain evidence="2">GVMAG-M-3300026093-6</strain>
    </source>
</reference>
<accession>A0A6C0JEV6</accession>
<sequence length="560" mass="64975">MNYNYIVNPLTNRKCNIYSPNGQNIINQYLNQEGGACSLCGAEGVTKTTCPKNPAAKNPKPEKHKPSVVQKKTEEKQPKTAKPYLFINTSDLTTKPGVETIPEAIETPGEDINRKFHFKTTLFKLKGPSDAVYFNNMKLKGEKGPGRNILLLGEYHTFTPGCESKDNLLCFSNWIDYVSKNSPYCFDFFLEGTTNILGLKGIKPNKTLVYKGGSDLGDVSGRGDPSDDPNIIMDTRELFTVRNMKKLKNTRFHSVDLRLIDVIKRMGVLGQTMIAPQHLFNYEIEYKEEDDDLSRTRKTIESYIEDIHLSNRFKQEVTSQLKRVGTLKVFIDLLVNVMNRCDFTELYKYDIIKDLILPDNARLLDDTQYTIQTILKNKTEQKLLNRYIETLKDHSSRYIIGTINEHLKNASLKIKDMNDHIFNTKYIIERQLSKSLLTKADFIENADIWFTGREKYKNMVHFTAQMFLMDMYSLSRMFATFDESKLNRGPIKCRDTLYKIPRNIIFYGGALHTESYRKFIERLDITKSKNNFSRYDRYSKKYVEFNKIHKNGFDFFENAI</sequence>
<feature type="compositionally biased region" description="Basic and acidic residues" evidence="1">
    <location>
        <begin position="59"/>
        <end position="78"/>
    </location>
</feature>
<protein>
    <submittedName>
        <fullName evidence="2">Uncharacterized protein</fullName>
    </submittedName>
</protein>
<organism evidence="2">
    <name type="scientific">viral metagenome</name>
    <dbReference type="NCBI Taxonomy" id="1070528"/>
    <lineage>
        <taxon>unclassified sequences</taxon>
        <taxon>metagenomes</taxon>
        <taxon>organismal metagenomes</taxon>
    </lineage>
</organism>
<proteinExistence type="predicted"/>
<evidence type="ECO:0000256" key="1">
    <source>
        <dbReference type="SAM" id="MobiDB-lite"/>
    </source>
</evidence>
<dbReference type="EMBL" id="MN740378">
    <property type="protein sequence ID" value="QHU03421.1"/>
    <property type="molecule type" value="Genomic_DNA"/>
</dbReference>
<evidence type="ECO:0000313" key="2">
    <source>
        <dbReference type="EMBL" id="QHU03421.1"/>
    </source>
</evidence>
<name>A0A6C0JEV6_9ZZZZ</name>
<dbReference type="AlphaFoldDB" id="A0A6C0JEV6"/>
<feature type="region of interest" description="Disordered" evidence="1">
    <location>
        <begin position="51"/>
        <end position="79"/>
    </location>
</feature>